<evidence type="ECO:0000313" key="6">
    <source>
        <dbReference type="EMBL" id="MCK8681127.1"/>
    </source>
</evidence>
<dbReference type="Proteomes" id="UP001522868">
    <property type="component" value="Unassembled WGS sequence"/>
</dbReference>
<proteinExistence type="inferred from homology"/>
<dbReference type="RefSeq" id="WP_248636957.1">
    <property type="nucleotide sequence ID" value="NZ_JALPTH010000035.1"/>
</dbReference>
<sequence length="325" mass="33767">MIGRPVDVSSTPDPRTTVVVLTHNRRDALLRTLGLLTALPERPPVVVVDNASTDGTADAVARHHPGVTVLASGGNLGAAGRTLGVRHAETPYVAFSDDDSWWEPGALGRAADLLDRHDRLALLAARVTVAPDGAEDPLNAVLAASPLGRVDDLPGPRVLGFLACAAVARREAFLAAGGYHPALFVGGEETLLAYDLVARGWGVCHSPEVVAVHAPSGGGERPGRRVAMRRNAVLTTWLRRPLALALRRTGALAADARRDPAARAALGGLVLRLPVVLRDRRRLPAEAEALARALDPEAGLGAGPHPVRRLPAGDGSAVPGEGAAP</sequence>
<dbReference type="PANTHER" id="PTHR43685">
    <property type="entry name" value="GLYCOSYLTRANSFERASE"/>
    <property type="match status" value="1"/>
</dbReference>
<dbReference type="PANTHER" id="PTHR43685:SF5">
    <property type="entry name" value="GLYCOSYLTRANSFERASE EPSE-RELATED"/>
    <property type="match status" value="1"/>
</dbReference>
<organism evidence="6 7">
    <name type="scientific">Streptomyces lichenis</name>
    <dbReference type="NCBI Taxonomy" id="2306967"/>
    <lineage>
        <taxon>Bacteria</taxon>
        <taxon>Bacillati</taxon>
        <taxon>Actinomycetota</taxon>
        <taxon>Actinomycetes</taxon>
        <taxon>Kitasatosporales</taxon>
        <taxon>Streptomycetaceae</taxon>
        <taxon>Streptomyces</taxon>
    </lineage>
</organism>
<protein>
    <submittedName>
        <fullName evidence="6">Glycosyltransferase</fullName>
        <ecNumber evidence="6">2.4.-.-</ecNumber>
    </submittedName>
</protein>
<comment type="similarity">
    <text evidence="1">Belongs to the glycosyltransferase 2 family.</text>
</comment>
<keyword evidence="2 6" id="KW-0328">Glycosyltransferase</keyword>
<dbReference type="InterPro" id="IPR001173">
    <property type="entry name" value="Glyco_trans_2-like"/>
</dbReference>
<dbReference type="GO" id="GO:0016757">
    <property type="term" value="F:glycosyltransferase activity"/>
    <property type="evidence" value="ECO:0007669"/>
    <property type="project" value="UniProtKB-KW"/>
</dbReference>
<dbReference type="Pfam" id="PF00535">
    <property type="entry name" value="Glycos_transf_2"/>
    <property type="match status" value="1"/>
</dbReference>
<dbReference type="InterPro" id="IPR050834">
    <property type="entry name" value="Glycosyltransf_2"/>
</dbReference>
<feature type="domain" description="Glycosyltransferase 2-like" evidence="5">
    <location>
        <begin position="17"/>
        <end position="173"/>
    </location>
</feature>
<accession>A0ABT0IIH2</accession>
<dbReference type="InterPro" id="IPR029044">
    <property type="entry name" value="Nucleotide-diphossugar_trans"/>
</dbReference>
<comment type="caution">
    <text evidence="6">The sequence shown here is derived from an EMBL/GenBank/DDBJ whole genome shotgun (WGS) entry which is preliminary data.</text>
</comment>
<name>A0ABT0IIH2_9ACTN</name>
<gene>
    <name evidence="6" type="ORF">M1O15_27790</name>
</gene>
<evidence type="ECO:0000256" key="1">
    <source>
        <dbReference type="ARBA" id="ARBA00006739"/>
    </source>
</evidence>
<evidence type="ECO:0000259" key="5">
    <source>
        <dbReference type="Pfam" id="PF00535"/>
    </source>
</evidence>
<evidence type="ECO:0000313" key="7">
    <source>
        <dbReference type="Proteomes" id="UP001522868"/>
    </source>
</evidence>
<keyword evidence="7" id="KW-1185">Reference proteome</keyword>
<evidence type="ECO:0000256" key="3">
    <source>
        <dbReference type="ARBA" id="ARBA00022679"/>
    </source>
</evidence>
<dbReference type="SUPFAM" id="SSF53448">
    <property type="entry name" value="Nucleotide-diphospho-sugar transferases"/>
    <property type="match status" value="1"/>
</dbReference>
<feature type="region of interest" description="Disordered" evidence="4">
    <location>
        <begin position="294"/>
        <end position="325"/>
    </location>
</feature>
<dbReference type="EMBL" id="JALPTH010000035">
    <property type="protein sequence ID" value="MCK8681127.1"/>
    <property type="molecule type" value="Genomic_DNA"/>
</dbReference>
<reference evidence="6 7" key="1">
    <citation type="submission" date="2022-04" db="EMBL/GenBank/DDBJ databases">
        <title>Streptomyces sp. nov. LCR6-01 isolated from Lichen of Dirinaria sp.</title>
        <authorList>
            <person name="Kanchanasin P."/>
            <person name="Tanasupawat S."/>
            <person name="Phongsopitanun W."/>
        </authorList>
    </citation>
    <scope>NUCLEOTIDE SEQUENCE [LARGE SCALE GENOMIC DNA]</scope>
    <source>
        <strain evidence="6 7">LCR6-01</strain>
    </source>
</reference>
<keyword evidence="3 6" id="KW-0808">Transferase</keyword>
<dbReference type="Gene3D" id="3.90.550.10">
    <property type="entry name" value="Spore Coat Polysaccharide Biosynthesis Protein SpsA, Chain A"/>
    <property type="match status" value="1"/>
</dbReference>
<evidence type="ECO:0000256" key="4">
    <source>
        <dbReference type="SAM" id="MobiDB-lite"/>
    </source>
</evidence>
<evidence type="ECO:0000256" key="2">
    <source>
        <dbReference type="ARBA" id="ARBA00022676"/>
    </source>
</evidence>
<dbReference type="EC" id="2.4.-.-" evidence="6"/>